<dbReference type="GO" id="GO:0071555">
    <property type="term" value="P:cell wall organization"/>
    <property type="evidence" value="ECO:0007669"/>
    <property type="project" value="UniProtKB-KW"/>
</dbReference>
<reference evidence="11" key="1">
    <citation type="journal article" date="2020" name="Fungal Divers.">
        <title>Resolving the Mortierellaceae phylogeny through synthesis of multi-gene phylogenetics and phylogenomics.</title>
        <authorList>
            <person name="Vandepol N."/>
            <person name="Liber J."/>
            <person name="Desiro A."/>
            <person name="Na H."/>
            <person name="Kennedy M."/>
            <person name="Barry K."/>
            <person name="Grigoriev I.V."/>
            <person name="Miller A.N."/>
            <person name="O'Donnell K."/>
            <person name="Stajich J.E."/>
            <person name="Bonito G."/>
        </authorList>
    </citation>
    <scope>NUCLEOTIDE SEQUENCE</scope>
    <source>
        <strain evidence="11">NVP60</strain>
    </source>
</reference>
<protein>
    <recommendedName>
        <fullName evidence="3">glucan endo-1,3-beta-D-glucosidase</fullName>
        <ecNumber evidence="3">3.2.1.39</ecNumber>
    </recommendedName>
</protein>
<dbReference type="InterPro" id="IPR040451">
    <property type="entry name" value="GH81_N"/>
</dbReference>
<dbReference type="InterPro" id="IPR040720">
    <property type="entry name" value="GH81_C"/>
</dbReference>
<dbReference type="GO" id="GO:0009986">
    <property type="term" value="C:cell surface"/>
    <property type="evidence" value="ECO:0007669"/>
    <property type="project" value="TreeGrafter"/>
</dbReference>
<evidence type="ECO:0000256" key="1">
    <source>
        <dbReference type="ARBA" id="ARBA00000382"/>
    </source>
</evidence>
<evidence type="ECO:0000256" key="4">
    <source>
        <dbReference type="ARBA" id="ARBA00022801"/>
    </source>
</evidence>
<dbReference type="EMBL" id="JAAAIN010000319">
    <property type="protein sequence ID" value="KAG0316234.1"/>
    <property type="molecule type" value="Genomic_DNA"/>
</dbReference>
<sequence length="766" mass="87081">MGVDLGTGLLDPSDPFSSILRRDQLVAQIDQPLIIPTPIPHHDTIFDDSDNDYQSGNNHTDEITAAVNSYKAEWGRPDSVLQPISTDPPLPLFKERIHPVKPMRVRVEDQSKPQPTNKFYGNLMLGDSHSPIWTHPYGLRWDRIGKTQHGLSISHVDDSSKAFGPPEDIDVSGSGQTKLDEQHEMTVGNFEEFSCAVELTPASERALEKREPPTSVLRIPIVRGMVFISALYRNLTPQFYSNAVIRTLELDPRPMADGCVKYRFLLENGVTWLLYAKPDRSMDGPLRLEMHGQGLVVATSGRFMGLVQIAKLPVGKEDETEKVYDQAMGVRTGGYRIDWKLAGDTTRQFIHFTLPHHRDILTDKNMPTALVLPSTTKGKMVAYTGSSWHLSEPHRLPLGFLPDGWENIVSPEQLAAIKTQAQRDIARDFDEETNMESMYFAGKGLAKFALLCLVVKDVLHETDDVQRSCLDKLENAFARFMENRQLFPLVYDTVWQGIVTSQGWYHGALCDFGNAWYNDHHYHYGYFIHAGAIIRHLDPDWRSDELTAYVDTLWRDVANASADDKYFPRFRAFDWFMGHSWSQGIFVSLDGKDEESTSEDINLYYAMALWGRVSNRPEMDRMGEMMLTIARRSIKAYFLMENDNVNHPRAFLGNKVTGILFENKVDHTTYFSPRLECIQGIQMIPATPALPLIRSEVFVRQEWEGILQARVDEIEDGWKSILMMNYGTLDKAGAWKYFAESEQPVPLDDGMTLTWAMFYVASLSSS</sequence>
<dbReference type="Gene3D" id="1.20.5.420">
    <property type="entry name" value="Immunoglobulin FC, subunit C"/>
    <property type="match status" value="1"/>
</dbReference>
<keyword evidence="12" id="KW-1185">Reference proteome</keyword>
<dbReference type="Gene3D" id="2.70.98.30">
    <property type="entry name" value="Golgi alpha-mannosidase II, domain 4"/>
    <property type="match status" value="1"/>
</dbReference>
<accession>A0A9P6URC4</accession>
<comment type="catalytic activity">
    <reaction evidence="1">
        <text>Hydrolysis of (1-&gt;3)-beta-D-glucosidic linkages in (1-&gt;3)-beta-D-glucans.</text>
        <dbReference type="EC" id="3.2.1.39"/>
    </reaction>
</comment>
<evidence type="ECO:0000313" key="11">
    <source>
        <dbReference type="EMBL" id="KAG0316234.1"/>
    </source>
</evidence>
<keyword evidence="8" id="KW-0624">Polysaccharide degradation</keyword>
<feature type="domain" description="Glycosyl hydrolase family 81 C-terminal" evidence="10">
    <location>
        <begin position="410"/>
        <end position="757"/>
    </location>
</feature>
<evidence type="ECO:0000256" key="6">
    <source>
        <dbReference type="ARBA" id="ARBA00023295"/>
    </source>
</evidence>
<keyword evidence="7" id="KW-0961">Cell wall biogenesis/degradation</keyword>
<comment type="similarity">
    <text evidence="2">Belongs to the glycosyl hydrolase 81 family.</text>
</comment>
<dbReference type="OrthoDB" id="4473401at2759"/>
<dbReference type="GO" id="GO:0000272">
    <property type="term" value="P:polysaccharide catabolic process"/>
    <property type="evidence" value="ECO:0007669"/>
    <property type="project" value="UniProtKB-KW"/>
</dbReference>
<keyword evidence="4" id="KW-0378">Hydrolase</keyword>
<keyword evidence="5" id="KW-0119">Carbohydrate metabolism</keyword>
<dbReference type="AlphaFoldDB" id="A0A9P6URC4"/>
<organism evidence="11 12">
    <name type="scientific">Linnemannia gamsii</name>
    <dbReference type="NCBI Taxonomy" id="64522"/>
    <lineage>
        <taxon>Eukaryota</taxon>
        <taxon>Fungi</taxon>
        <taxon>Fungi incertae sedis</taxon>
        <taxon>Mucoromycota</taxon>
        <taxon>Mortierellomycotina</taxon>
        <taxon>Mortierellomycetes</taxon>
        <taxon>Mortierellales</taxon>
        <taxon>Mortierellaceae</taxon>
        <taxon>Linnemannia</taxon>
    </lineage>
</organism>
<dbReference type="PANTHER" id="PTHR31983">
    <property type="entry name" value="ENDO-1,3(4)-BETA-GLUCANASE 1"/>
    <property type="match status" value="1"/>
</dbReference>
<gene>
    <name evidence="11" type="ORF">BGZ97_007184</name>
</gene>
<keyword evidence="6" id="KW-0326">Glycosidase</keyword>
<evidence type="ECO:0000256" key="3">
    <source>
        <dbReference type="ARBA" id="ARBA00012780"/>
    </source>
</evidence>
<proteinExistence type="inferred from homology"/>
<evidence type="ECO:0000259" key="10">
    <source>
        <dbReference type="Pfam" id="PF17652"/>
    </source>
</evidence>
<feature type="domain" description="Glycosyl hydrolase family 81 N-terminal" evidence="9">
    <location>
        <begin position="98"/>
        <end position="402"/>
    </location>
</feature>
<dbReference type="PANTHER" id="PTHR31983:SF0">
    <property type="entry name" value="GLUCAN ENDO-1,3-BETA-D-GLUCOSIDASE 2"/>
    <property type="match status" value="1"/>
</dbReference>
<evidence type="ECO:0000313" key="12">
    <source>
        <dbReference type="Proteomes" id="UP000823405"/>
    </source>
</evidence>
<dbReference type="Gene3D" id="1.10.287.1170">
    <property type="entry name" value="glycoside hydrolase family 81 endo-[beta] glucanase"/>
    <property type="match status" value="1"/>
</dbReference>
<dbReference type="GO" id="GO:0042973">
    <property type="term" value="F:glucan endo-1,3-beta-D-glucosidase activity"/>
    <property type="evidence" value="ECO:0007669"/>
    <property type="project" value="UniProtKB-EC"/>
</dbReference>
<comment type="caution">
    <text evidence="11">The sequence shown here is derived from an EMBL/GenBank/DDBJ whole genome shotgun (WGS) entry which is preliminary data.</text>
</comment>
<evidence type="ECO:0000256" key="7">
    <source>
        <dbReference type="ARBA" id="ARBA00023316"/>
    </source>
</evidence>
<evidence type="ECO:0000259" key="9">
    <source>
        <dbReference type="Pfam" id="PF03639"/>
    </source>
</evidence>
<dbReference type="GO" id="GO:0052861">
    <property type="term" value="F:endo-1,3(4)-beta-glucanase activity"/>
    <property type="evidence" value="ECO:0007669"/>
    <property type="project" value="InterPro"/>
</dbReference>
<dbReference type="Pfam" id="PF17652">
    <property type="entry name" value="Glyco_hydro81C"/>
    <property type="match status" value="1"/>
</dbReference>
<dbReference type="InterPro" id="IPR005200">
    <property type="entry name" value="Endo-beta-glucanase"/>
</dbReference>
<dbReference type="EC" id="3.2.1.39" evidence="3"/>
<evidence type="ECO:0000256" key="8">
    <source>
        <dbReference type="ARBA" id="ARBA00023326"/>
    </source>
</evidence>
<dbReference type="Pfam" id="PF03639">
    <property type="entry name" value="Glyco_hydro_81"/>
    <property type="match status" value="1"/>
</dbReference>
<dbReference type="Proteomes" id="UP000823405">
    <property type="component" value="Unassembled WGS sequence"/>
</dbReference>
<evidence type="ECO:0000256" key="5">
    <source>
        <dbReference type="ARBA" id="ARBA00023277"/>
    </source>
</evidence>
<dbReference type="PROSITE" id="PS52008">
    <property type="entry name" value="GH81"/>
    <property type="match status" value="1"/>
</dbReference>
<evidence type="ECO:0000256" key="2">
    <source>
        <dbReference type="ARBA" id="ARBA00010730"/>
    </source>
</evidence>
<name>A0A9P6URC4_9FUNG</name>